<keyword evidence="1" id="KW-1133">Transmembrane helix</keyword>
<comment type="caution">
    <text evidence="2">The sequence shown here is derived from an EMBL/GenBank/DDBJ whole genome shotgun (WGS) entry which is preliminary data.</text>
</comment>
<name>A0A8J2MJN0_COTCN</name>
<keyword evidence="3" id="KW-1185">Reference proteome</keyword>
<evidence type="ECO:0000313" key="2">
    <source>
        <dbReference type="EMBL" id="CAG5087991.1"/>
    </source>
</evidence>
<evidence type="ECO:0000256" key="1">
    <source>
        <dbReference type="SAM" id="Phobius"/>
    </source>
</evidence>
<feature type="transmembrane region" description="Helical" evidence="1">
    <location>
        <begin position="7"/>
        <end position="29"/>
    </location>
</feature>
<dbReference type="OrthoDB" id="10611013at2759"/>
<gene>
    <name evidence="2" type="ORF">HICCMSTLAB_LOCUS4673</name>
</gene>
<evidence type="ECO:0000313" key="3">
    <source>
        <dbReference type="Proteomes" id="UP000786811"/>
    </source>
</evidence>
<proteinExistence type="predicted"/>
<dbReference type="AlphaFoldDB" id="A0A8J2MJN0"/>
<sequence>MDQKIKCSLIIAGAIVIAGTAIWCIWSLLKEDPETKRKLRKELNEIVEKASALAVDTFITTKSNEFINDKSLFEVMILGVSVFIYENDIRTEKDNLKRNRSNTNQAMIDRVEDTVAYNKAYAKANDAIVKKAKEIAEELISIKIREKVSWQSEKAAKSATDDAVYKLVEQGSSVEKTAKDEISKNAKKAAEKVVKRIISDTVLSTIKSAVQTEGYIALQCKLDDIKIQIIHDVILNEANLGK</sequence>
<dbReference type="EMBL" id="CAJNRD030001119">
    <property type="protein sequence ID" value="CAG5087991.1"/>
    <property type="molecule type" value="Genomic_DNA"/>
</dbReference>
<protein>
    <submittedName>
        <fullName evidence="2">Uncharacterized protein</fullName>
    </submittedName>
</protein>
<keyword evidence="1" id="KW-0812">Transmembrane</keyword>
<keyword evidence="1" id="KW-0472">Membrane</keyword>
<dbReference type="Proteomes" id="UP000786811">
    <property type="component" value="Unassembled WGS sequence"/>
</dbReference>
<organism evidence="2 3">
    <name type="scientific">Cotesia congregata</name>
    <name type="common">Parasitoid wasp</name>
    <name type="synonym">Apanteles congregatus</name>
    <dbReference type="NCBI Taxonomy" id="51543"/>
    <lineage>
        <taxon>Eukaryota</taxon>
        <taxon>Metazoa</taxon>
        <taxon>Ecdysozoa</taxon>
        <taxon>Arthropoda</taxon>
        <taxon>Hexapoda</taxon>
        <taxon>Insecta</taxon>
        <taxon>Pterygota</taxon>
        <taxon>Neoptera</taxon>
        <taxon>Endopterygota</taxon>
        <taxon>Hymenoptera</taxon>
        <taxon>Apocrita</taxon>
        <taxon>Ichneumonoidea</taxon>
        <taxon>Braconidae</taxon>
        <taxon>Microgastrinae</taxon>
        <taxon>Cotesia</taxon>
    </lineage>
</organism>
<accession>A0A8J2MJN0</accession>
<reference evidence="2" key="1">
    <citation type="submission" date="2021-04" db="EMBL/GenBank/DDBJ databases">
        <authorList>
            <person name="Chebbi M.A.C M."/>
        </authorList>
    </citation>
    <scope>NUCLEOTIDE SEQUENCE</scope>
</reference>